<dbReference type="InterPro" id="IPR006533">
    <property type="entry name" value="T6SS_Vgr_RhsGE"/>
</dbReference>
<dbReference type="Pfam" id="PF04717">
    <property type="entry name" value="Phage_base_V"/>
    <property type="match status" value="1"/>
</dbReference>
<comment type="similarity">
    <text evidence="2">Belongs to the VgrG protein family.</text>
</comment>
<feature type="non-terminal residue" evidence="6">
    <location>
        <position position="705"/>
    </location>
</feature>
<dbReference type="InterPro" id="IPR006531">
    <property type="entry name" value="Gp5/Vgr_OB"/>
</dbReference>
<dbReference type="Gene3D" id="2.30.110.50">
    <property type="match status" value="1"/>
</dbReference>
<protein>
    <submittedName>
        <fullName evidence="6">Type IV secretion protein Rhs</fullName>
    </submittedName>
</protein>
<feature type="domain" description="Gp5/Type VI secretion system Vgr C-terminal trimerisation" evidence="5">
    <location>
        <begin position="509"/>
        <end position="613"/>
    </location>
</feature>
<dbReference type="PANTHER" id="PTHR32305:SF15">
    <property type="entry name" value="PROTEIN RHSA-RELATED"/>
    <property type="match status" value="1"/>
</dbReference>
<dbReference type="Pfam" id="PF05954">
    <property type="entry name" value="Phage_GPD"/>
    <property type="match status" value="1"/>
</dbReference>
<sequence length="705" mass="77565">MSMNSSEGRINQERTVAIRSDAMPQLLGQPALRFLSLRGEEHLGKLYTYELLLRTPDDFHVPLSTSANLDLKAMIGTEMTVSVQLDGIGTGAEGGVGAGGREISGLVVKAGFLRTEGRYNVYRIVLRPWLWLATLTSDYKIFQDKTVVEIIDTVLSDYPYPVDKRLDVDKYTVQGESTRNEPRAFQVQYGETDFDFIQRLMEEWGIYWFFEHTDGKHRLVLCDHIGAHRRSPSAAYHEIRHHPEGGKIDIEYLNYFSTDESLRPGRVVVDDFDFTRPRALLVTSNHQPRETNWGEGELFEWPGDYTDSKHGDLISRVRMEERRAPGTRAFGKGNVRGVACGQTFTLTKHKHEEANREYLIIEAALMLTEIADESGSGYRYECNNELIVQPTSEVFRMPRETPKPTTSGPQSAIVVGPPGHEVWTDEFGRVKVRFLWDRYARNDATDSCWVRVSQAWAGVNFGGIYIPRIGQEVIVGFMNGDPDRPLILGSLYNTMTPPPWDLPKEATKSGFKSKTITGGRENYSGIRFEDKLGAEEFHMQAERDMNRLTKNNESHTVGVNFSIGVGLTHTRAVGGMFSSIVGGAASYAVGGAESTMIGGACALNVGGAYAIAVRCSGSSRHSRARRGHREGALSIVCGASAINMTADGTIKLVGTKIRIVGSDEVVVQGSPLQLNPGCGDCGGAGGGGGGGAIPPIPLPSFFIRI</sequence>
<dbReference type="Gene3D" id="2.40.50.230">
    <property type="entry name" value="Gp5 N-terminal domain"/>
    <property type="match status" value="1"/>
</dbReference>
<dbReference type="InterPro" id="IPR054030">
    <property type="entry name" value="Gp5_Vgr_C"/>
</dbReference>
<dbReference type="GO" id="GO:0005576">
    <property type="term" value="C:extracellular region"/>
    <property type="evidence" value="ECO:0007669"/>
    <property type="project" value="UniProtKB-SubCell"/>
</dbReference>
<dbReference type="Proteomes" id="UP000183667">
    <property type="component" value="Unassembled WGS sequence"/>
</dbReference>
<accession>A0ABD6PWK2</accession>
<comment type="subcellular location">
    <subcellularLocation>
        <location evidence="1">Secreted</location>
    </subcellularLocation>
</comment>
<evidence type="ECO:0000313" key="6">
    <source>
        <dbReference type="EMBL" id="OJA40811.1"/>
    </source>
</evidence>
<evidence type="ECO:0000256" key="1">
    <source>
        <dbReference type="ARBA" id="ARBA00004613"/>
    </source>
</evidence>
<comment type="caution">
    <text evidence="6">The sequence shown here is derived from an EMBL/GenBank/DDBJ whole genome shotgun (WGS) entry which is preliminary data.</text>
</comment>
<reference evidence="7" key="1">
    <citation type="submission" date="2016-08" db="EMBL/GenBank/DDBJ databases">
        <title>Population biology and virulence potential of Burkholderia ubonensis.</title>
        <authorList>
            <person name="Price E.P."/>
            <person name="Currie B.J."/>
            <person name="Wagner D.M."/>
        </authorList>
    </citation>
    <scope>NUCLEOTIDE SEQUENCE [LARGE SCALE GENOMIC DNA]</scope>
    <source>
        <strain evidence="7">MSMB0103</strain>
    </source>
</reference>
<dbReference type="RefSeq" id="WP_071768293.1">
    <property type="nucleotide sequence ID" value="NZ_MEAU01000054.1"/>
</dbReference>
<name>A0ABD6PWK2_9BURK</name>
<evidence type="ECO:0000256" key="3">
    <source>
        <dbReference type="ARBA" id="ARBA00022525"/>
    </source>
</evidence>
<dbReference type="PANTHER" id="PTHR32305">
    <property type="match status" value="1"/>
</dbReference>
<dbReference type="NCBIfam" id="TIGR01646">
    <property type="entry name" value="vgr_GE"/>
    <property type="match status" value="1"/>
</dbReference>
<feature type="domain" description="Gp5/Type VI secretion system Vgr protein OB-fold" evidence="4">
    <location>
        <begin position="425"/>
        <end position="492"/>
    </location>
</feature>
<dbReference type="SUPFAM" id="SSF69255">
    <property type="entry name" value="gp5 N-terminal domain-like"/>
    <property type="match status" value="1"/>
</dbReference>
<organism evidence="6 7">
    <name type="scientific">Burkholderia ubonensis</name>
    <dbReference type="NCBI Taxonomy" id="101571"/>
    <lineage>
        <taxon>Bacteria</taxon>
        <taxon>Pseudomonadati</taxon>
        <taxon>Pseudomonadota</taxon>
        <taxon>Betaproteobacteria</taxon>
        <taxon>Burkholderiales</taxon>
        <taxon>Burkholderiaceae</taxon>
        <taxon>Burkholderia</taxon>
        <taxon>Burkholderia cepacia complex</taxon>
    </lineage>
</organism>
<evidence type="ECO:0000259" key="5">
    <source>
        <dbReference type="Pfam" id="PF22178"/>
    </source>
</evidence>
<keyword evidence="3" id="KW-0964">Secreted</keyword>
<dbReference type="SUPFAM" id="SSF69279">
    <property type="entry name" value="Phage tail proteins"/>
    <property type="match status" value="2"/>
</dbReference>
<gene>
    <name evidence="6" type="ORF">BGV66_27950</name>
</gene>
<dbReference type="InterPro" id="IPR017847">
    <property type="entry name" value="T6SS_RhsGE_Vgr_subset"/>
</dbReference>
<evidence type="ECO:0000313" key="7">
    <source>
        <dbReference type="Proteomes" id="UP000183667"/>
    </source>
</evidence>
<dbReference type="Gene3D" id="3.55.50.10">
    <property type="entry name" value="Baseplate protein-like domains"/>
    <property type="match status" value="1"/>
</dbReference>
<dbReference type="SUPFAM" id="SSF69349">
    <property type="entry name" value="Phage fibre proteins"/>
    <property type="match status" value="1"/>
</dbReference>
<evidence type="ECO:0000256" key="2">
    <source>
        <dbReference type="ARBA" id="ARBA00005558"/>
    </source>
</evidence>
<evidence type="ECO:0000259" key="4">
    <source>
        <dbReference type="Pfam" id="PF04717"/>
    </source>
</evidence>
<dbReference type="AlphaFoldDB" id="A0ABD6PWK2"/>
<proteinExistence type="inferred from homology"/>
<dbReference type="EMBL" id="MEAU01000054">
    <property type="protein sequence ID" value="OJA40811.1"/>
    <property type="molecule type" value="Genomic_DNA"/>
</dbReference>
<dbReference type="InterPro" id="IPR037026">
    <property type="entry name" value="Vgr_OB-fold_dom_sf"/>
</dbReference>
<dbReference type="Pfam" id="PF22178">
    <property type="entry name" value="Gp5_trimer_C"/>
    <property type="match status" value="1"/>
</dbReference>
<dbReference type="InterPro" id="IPR050708">
    <property type="entry name" value="T6SS_VgrG/RHS"/>
</dbReference>
<dbReference type="Gene3D" id="4.10.220.110">
    <property type="match status" value="1"/>
</dbReference>
<dbReference type="NCBIfam" id="TIGR03361">
    <property type="entry name" value="VI_Rhs_Vgr"/>
    <property type="match status" value="1"/>
</dbReference>